<sequence>MALWLFPLASPTGALFLPDCTHELCPSTKYDPDAPSPVFCDVQLAELAPEYFSTLGTWQKRYGRDNLQLSRHFLQEIFHAQIEPQLEEALNHCPAAVLEIMMNCLLAVETEQGRTAARDFLLQIHRLRDELLEKLPDDQRKKQLHQLMLEWNADIAYVYPKFLDLQSLGPDGKDICLGQRFFVYELPEQLYGGTFECLQGQWGTEVLLHEYFRHNCNTPDPQEADWFYVPLHATCVYVKLNENVSEELVFNMDNVSNHFIWDPMMDFLKASRYFHRYEGADHIFLFADGQGPRIWDSYDLLRSESVFLSPESRCPTWNEPLRRYVDVKRCLSSWKDLVIPGHTDYARIQYMKSHNKRSAERRLLMTFHGRAPELHGAYSHCAARGALMQLGRARGLDEGVDIGGFVGDYPERKGDSHFCLVPAGTSPWTNHLYESFYAGCIPVILSDEYEVAFADDLPWHKFSIKWPESQVCDDADCTSSTLYNYLRDFAQEHPQQLWEMKRELEIHSCYFNWYSTDQSCSPYFLLHKHLKHLADQRSRRKSREPRYWNAAPAFVGRDPAFVHLERETRFKHFDDDSWALVVGNEERGVSEEVLRCCNDFLRVPQVRGASLNVAHAAAICIYEWLAGDGGSLLEASAKSPADSWSCQLEVFGLYGGPTAGEQRIGCSAPSELGKTGEMDGKLSRDAFVEELELVDECLRYKLLAGNGPESGWVNIKLDQTDLLHCIVKEAADDTTSQVPFFCAWYSGGFSPKDGEKLLAPLLNAVKEAGMKDAAIFHFPDAYGIAEEGREPWAKYIDLLVEEVNQVAGENRPLVLFGHSRGAAPATCLAYRLQKRVKKVYIAACGAMHLGEPTGWELLSQRFKAGGDRDLLKWFSDLQPENILLRRTAYDTSDSEFQEQVQSSKFLSEMLNLMRAQYRDAMYPDPERDFGSMPVPIMAFSPLLDDSCQPEHCKAWGRLTEDFQLENLNAGHMDCLQARAAPLPPDLKLELHCPLLIPEILQMTPAMEETLRNFAQVQANQRGEGTSCELFEKISQDLQQFLA</sequence>
<feature type="domain" description="AB hydrolase-1" evidence="7">
    <location>
        <begin position="776"/>
        <end position="975"/>
    </location>
</feature>
<accession>A0ABP0M2N2</accession>
<dbReference type="InterPro" id="IPR000073">
    <property type="entry name" value="AB_hydrolase_1"/>
</dbReference>
<keyword evidence="9" id="KW-1185">Reference proteome</keyword>
<evidence type="ECO:0000256" key="3">
    <source>
        <dbReference type="ARBA" id="ARBA00022679"/>
    </source>
</evidence>
<dbReference type="Pfam" id="PF03016">
    <property type="entry name" value="Exostosin_GT47"/>
    <property type="match status" value="1"/>
</dbReference>
<dbReference type="Pfam" id="PF00588">
    <property type="entry name" value="SpoU_methylase"/>
    <property type="match status" value="1"/>
</dbReference>
<feature type="signal peptide" evidence="4">
    <location>
        <begin position="1"/>
        <end position="16"/>
    </location>
</feature>
<dbReference type="SUPFAM" id="SSF75217">
    <property type="entry name" value="alpha/beta knot"/>
    <property type="match status" value="1"/>
</dbReference>
<evidence type="ECO:0000256" key="2">
    <source>
        <dbReference type="ARBA" id="ARBA00022603"/>
    </source>
</evidence>
<dbReference type="InterPro" id="IPR004263">
    <property type="entry name" value="Exostosin"/>
</dbReference>
<dbReference type="SUPFAM" id="SSF53474">
    <property type="entry name" value="alpha/beta-Hydrolases"/>
    <property type="match status" value="1"/>
</dbReference>
<dbReference type="InterPro" id="IPR029058">
    <property type="entry name" value="AB_hydrolase_fold"/>
</dbReference>
<keyword evidence="2" id="KW-0489">Methyltransferase</keyword>
<dbReference type="EMBL" id="CAXAMM010019446">
    <property type="protein sequence ID" value="CAK9045746.1"/>
    <property type="molecule type" value="Genomic_DNA"/>
</dbReference>
<keyword evidence="3" id="KW-0808">Transferase</keyword>
<gene>
    <name evidence="8" type="ORF">SCF082_LOCUS25844</name>
</gene>
<proteinExistence type="inferred from homology"/>
<organism evidence="8 9">
    <name type="scientific">Durusdinium trenchii</name>
    <dbReference type="NCBI Taxonomy" id="1381693"/>
    <lineage>
        <taxon>Eukaryota</taxon>
        <taxon>Sar</taxon>
        <taxon>Alveolata</taxon>
        <taxon>Dinophyceae</taxon>
        <taxon>Suessiales</taxon>
        <taxon>Symbiodiniaceae</taxon>
        <taxon>Durusdinium</taxon>
    </lineage>
</organism>
<dbReference type="PANTHER" id="PTHR11062">
    <property type="entry name" value="EXOSTOSIN HEPARAN SULFATE GLYCOSYLTRANSFERASE -RELATED"/>
    <property type="match status" value="1"/>
</dbReference>
<dbReference type="InterPro" id="IPR029026">
    <property type="entry name" value="tRNA_m1G_MTases_N"/>
</dbReference>
<comment type="caution">
    <text evidence="8">The sequence shown here is derived from an EMBL/GenBank/DDBJ whole genome shotgun (WGS) entry which is preliminary data.</text>
</comment>
<dbReference type="Proteomes" id="UP001642464">
    <property type="component" value="Unassembled WGS sequence"/>
</dbReference>
<dbReference type="PANTHER" id="PTHR11062:SF281">
    <property type="entry name" value="EXOSTOSIN-LIKE 2"/>
    <property type="match status" value="1"/>
</dbReference>
<evidence type="ECO:0000256" key="1">
    <source>
        <dbReference type="ARBA" id="ARBA00010271"/>
    </source>
</evidence>
<feature type="domain" description="Exostosin GT47" evidence="6">
    <location>
        <begin position="181"/>
        <end position="471"/>
    </location>
</feature>
<reference evidence="8 9" key="1">
    <citation type="submission" date="2024-02" db="EMBL/GenBank/DDBJ databases">
        <authorList>
            <person name="Chen Y."/>
            <person name="Shah S."/>
            <person name="Dougan E. K."/>
            <person name="Thang M."/>
            <person name="Chan C."/>
        </authorList>
    </citation>
    <scope>NUCLEOTIDE SEQUENCE [LARGE SCALE GENOMIC DNA]</scope>
</reference>
<dbReference type="InterPro" id="IPR029028">
    <property type="entry name" value="Alpha/beta_knot_MTases"/>
</dbReference>
<dbReference type="Pfam" id="PF12697">
    <property type="entry name" value="Abhydrolase_6"/>
    <property type="match status" value="1"/>
</dbReference>
<evidence type="ECO:0000256" key="4">
    <source>
        <dbReference type="SAM" id="SignalP"/>
    </source>
</evidence>
<evidence type="ECO:0000313" key="9">
    <source>
        <dbReference type="Proteomes" id="UP001642464"/>
    </source>
</evidence>
<name>A0ABP0M2N2_9DINO</name>
<dbReference type="InterPro" id="IPR040911">
    <property type="entry name" value="Exostosin_GT47"/>
</dbReference>
<evidence type="ECO:0000259" key="7">
    <source>
        <dbReference type="Pfam" id="PF12697"/>
    </source>
</evidence>
<evidence type="ECO:0000259" key="5">
    <source>
        <dbReference type="Pfam" id="PF00588"/>
    </source>
</evidence>
<protein>
    <submittedName>
        <fullName evidence="8">Probable glucuronosyltransferase Os01g0926400 (OsGT47D)</fullName>
    </submittedName>
</protein>
<feature type="domain" description="tRNA/rRNA methyltransferase SpoU type" evidence="5">
    <location>
        <begin position="576"/>
        <end position="622"/>
    </location>
</feature>
<comment type="similarity">
    <text evidence="1">Belongs to the glycosyltransferase 47 family.</text>
</comment>
<dbReference type="Gene3D" id="3.40.50.1820">
    <property type="entry name" value="alpha/beta hydrolase"/>
    <property type="match status" value="1"/>
</dbReference>
<dbReference type="InterPro" id="IPR001537">
    <property type="entry name" value="SpoU_MeTrfase"/>
</dbReference>
<evidence type="ECO:0000259" key="6">
    <source>
        <dbReference type="Pfam" id="PF03016"/>
    </source>
</evidence>
<evidence type="ECO:0000313" key="8">
    <source>
        <dbReference type="EMBL" id="CAK9045746.1"/>
    </source>
</evidence>
<feature type="chain" id="PRO_5045633917" evidence="4">
    <location>
        <begin position="17"/>
        <end position="1042"/>
    </location>
</feature>
<keyword evidence="4" id="KW-0732">Signal</keyword>
<dbReference type="Gene3D" id="3.40.1280.10">
    <property type="match status" value="1"/>
</dbReference>